<name>A0A7X9E6C2_UNCKA</name>
<dbReference type="EMBL" id="JAAZNV010000005">
    <property type="protein sequence ID" value="NMB91294.1"/>
    <property type="molecule type" value="Genomic_DNA"/>
</dbReference>
<feature type="domain" description="Polymerase nucleotidyl transferase" evidence="1">
    <location>
        <begin position="93"/>
        <end position="166"/>
    </location>
</feature>
<gene>
    <name evidence="2" type="ORF">GYA37_00425</name>
</gene>
<dbReference type="Proteomes" id="UP000590542">
    <property type="component" value="Unassembled WGS sequence"/>
</dbReference>
<proteinExistence type="predicted"/>
<dbReference type="InterPro" id="IPR043519">
    <property type="entry name" value="NT_sf"/>
</dbReference>
<dbReference type="Gene3D" id="3.30.460.10">
    <property type="entry name" value="Beta Polymerase, domain 2"/>
    <property type="match status" value="1"/>
</dbReference>
<dbReference type="InterPro" id="IPR002934">
    <property type="entry name" value="Polymerase_NTP_transf_dom"/>
</dbReference>
<accession>A0A7X9E6C2</accession>
<dbReference type="GO" id="GO:0016779">
    <property type="term" value="F:nucleotidyltransferase activity"/>
    <property type="evidence" value="ECO:0007669"/>
    <property type="project" value="InterPro"/>
</dbReference>
<sequence>MSKVKTTPCKLAIKKTLSYSGVFRYPLTYYQLVSMLISRDSLNVKQIKRELKKQTKVDLIDKVDDKYILHGIEPIDWIKRKENAENILKRNKKVLEYIARIPWIKMIAVTGSVANYNAEEKADIDLLFITSKDRVWLSRGFVFLTLSLLNKLPKEHENREICPNIFIDESNLPWAKKRRNLYVAQNIISMQPIFEKEDTYFKFIYENRWIRNYYPSFKVNYSGVSTKSSSSRSAFMKLIENMAMISQLFYMKKRMTTETITNRLIHFNKNDNSRWILKSYKKLLKSNF</sequence>
<evidence type="ECO:0000313" key="2">
    <source>
        <dbReference type="EMBL" id="NMB91294.1"/>
    </source>
</evidence>
<reference evidence="2 3" key="1">
    <citation type="journal article" date="2020" name="Biotechnol. Biofuels">
        <title>New insights from the biogas microbiome by comprehensive genome-resolved metagenomics of nearly 1600 species originating from multiple anaerobic digesters.</title>
        <authorList>
            <person name="Campanaro S."/>
            <person name="Treu L."/>
            <person name="Rodriguez-R L.M."/>
            <person name="Kovalovszki A."/>
            <person name="Ziels R.M."/>
            <person name="Maus I."/>
            <person name="Zhu X."/>
            <person name="Kougias P.G."/>
            <person name="Basile A."/>
            <person name="Luo G."/>
            <person name="Schluter A."/>
            <person name="Konstantinidis K.T."/>
            <person name="Angelidaki I."/>
        </authorList>
    </citation>
    <scope>NUCLEOTIDE SEQUENCE [LARGE SCALE GENOMIC DNA]</scope>
    <source>
        <strain evidence="2">AS27yjCOA_202</strain>
    </source>
</reference>
<evidence type="ECO:0000259" key="1">
    <source>
        <dbReference type="Pfam" id="PF01909"/>
    </source>
</evidence>
<comment type="caution">
    <text evidence="2">The sequence shown here is derived from an EMBL/GenBank/DDBJ whole genome shotgun (WGS) entry which is preliminary data.</text>
</comment>
<protein>
    <recommendedName>
        <fullName evidence="1">Polymerase nucleotidyl transferase domain-containing protein</fullName>
    </recommendedName>
</protein>
<dbReference type="Pfam" id="PF01909">
    <property type="entry name" value="NTP_transf_2"/>
    <property type="match status" value="1"/>
</dbReference>
<evidence type="ECO:0000313" key="3">
    <source>
        <dbReference type="Proteomes" id="UP000590542"/>
    </source>
</evidence>
<dbReference type="AlphaFoldDB" id="A0A7X9E6C2"/>
<organism evidence="2 3">
    <name type="scientific">candidate division WWE3 bacterium</name>
    <dbReference type="NCBI Taxonomy" id="2053526"/>
    <lineage>
        <taxon>Bacteria</taxon>
        <taxon>Katanobacteria</taxon>
    </lineage>
</organism>
<dbReference type="SUPFAM" id="SSF81301">
    <property type="entry name" value="Nucleotidyltransferase"/>
    <property type="match status" value="1"/>
</dbReference>